<protein>
    <recommendedName>
        <fullName evidence="2">RNA-binding protein KhpB N-terminal domain-containing protein</fullName>
    </recommendedName>
</protein>
<keyword evidence="1" id="KW-0175">Coiled coil</keyword>
<dbReference type="InterPro" id="IPR036145">
    <property type="entry name" value="MinC_C_sf"/>
</dbReference>
<evidence type="ECO:0000259" key="2">
    <source>
        <dbReference type="SMART" id="SM01245"/>
    </source>
</evidence>
<dbReference type="EMBL" id="SLYC01000004">
    <property type="protein sequence ID" value="TCQ05886.1"/>
    <property type="molecule type" value="Genomic_DNA"/>
</dbReference>
<dbReference type="GO" id="GO:0000902">
    <property type="term" value="P:cell morphogenesis"/>
    <property type="evidence" value="ECO:0007669"/>
    <property type="project" value="InterPro"/>
</dbReference>
<feature type="domain" description="RNA-binding protein KhpB N-terminal" evidence="2">
    <location>
        <begin position="7"/>
        <end position="54"/>
    </location>
</feature>
<feature type="coiled-coil region" evidence="1">
    <location>
        <begin position="484"/>
        <end position="511"/>
    </location>
</feature>
<dbReference type="InterPro" id="IPR032782">
    <property type="entry name" value="KhpB_N"/>
</dbReference>
<dbReference type="InterPro" id="IPR046865">
    <property type="entry name" value="FapA_b_solenoid"/>
</dbReference>
<dbReference type="Proteomes" id="UP000295504">
    <property type="component" value="Unassembled WGS sequence"/>
</dbReference>
<gene>
    <name evidence="3" type="ORF">EDD79_100467</name>
</gene>
<organism evidence="3 4">
    <name type="scientific">Serpentinicella alkaliphila</name>
    <dbReference type="NCBI Taxonomy" id="1734049"/>
    <lineage>
        <taxon>Bacteria</taxon>
        <taxon>Bacillati</taxon>
        <taxon>Bacillota</taxon>
        <taxon>Clostridia</taxon>
        <taxon>Peptostreptococcales</taxon>
        <taxon>Natronincolaceae</taxon>
        <taxon>Serpentinicella</taxon>
    </lineage>
</organism>
<dbReference type="SUPFAM" id="SSF63848">
    <property type="entry name" value="Cell-division inhibitor MinC, C-terminal domain"/>
    <property type="match status" value="1"/>
</dbReference>
<evidence type="ECO:0000313" key="3">
    <source>
        <dbReference type="EMBL" id="TCQ05886.1"/>
    </source>
</evidence>
<accession>A0A4R2TSJ5</accession>
<keyword evidence="4" id="KW-1185">Reference proteome</keyword>
<evidence type="ECO:0000256" key="1">
    <source>
        <dbReference type="SAM" id="Coils"/>
    </source>
</evidence>
<dbReference type="InterPro" id="IPR016098">
    <property type="entry name" value="CAP/MinC_C"/>
</dbReference>
<dbReference type="PANTHER" id="PTHR38032:SF1">
    <property type="entry name" value="RNA-BINDING PROTEIN KHPB N-TERMINAL DOMAIN-CONTAINING PROTEIN"/>
    <property type="match status" value="1"/>
</dbReference>
<dbReference type="Pfam" id="PF03961">
    <property type="entry name" value="FapA"/>
    <property type="match status" value="1"/>
</dbReference>
<dbReference type="Pfam" id="PF20250">
    <property type="entry name" value="FapA_N"/>
    <property type="match status" value="1"/>
</dbReference>
<dbReference type="PANTHER" id="PTHR38032">
    <property type="entry name" value="POLYMERASE-RELATED"/>
    <property type="match status" value="1"/>
</dbReference>
<dbReference type="Gene3D" id="2.160.20.70">
    <property type="match status" value="1"/>
</dbReference>
<evidence type="ECO:0000313" key="4">
    <source>
        <dbReference type="Proteomes" id="UP000295504"/>
    </source>
</evidence>
<dbReference type="OrthoDB" id="9816426at2"/>
<dbReference type="Gene3D" id="3.30.30.80">
    <property type="entry name" value="probable RNA-binding protein from clostridium symbiosum atcc 14940"/>
    <property type="match status" value="1"/>
</dbReference>
<dbReference type="AlphaFoldDB" id="A0A4R2TSJ5"/>
<sequence>MSNTNLIFSGDTYEEALKKGLEHLNLTEDKVEVKVLEERKGSFFKKAFIKLEIAPRLTTSNSNVKENDQKKFIVAEDTIIPFKIKYTEEGVFLDVYFFDRPTELQASILEFINIKRVQNVDTNIIKTYINEANPTSILIAPPQQEVLVDEDIEVALSRDKMQCHIVLNKGYGGKSITAEKIISKLNENGINYGISYELIENFLSNKEFNEKVLIAEGKKPINGINAKIIYYFDTHASNSPKMLEDGNVDFKQLNLIKNVKKDELISEITPPTEGVNGYDVTGIELRPLSGKPTNFKKGKNTYESEDGLKLYASRDGQILLKDGVITVSEVLEIAGDIDNSTGNIKFNGKVIVKGNVKSGFSIEADGDIIVYGVVEGARLKSQGDIILNRGVQGNNQAYLECTGNLVAKYIENTKIDVKGSIEADCILHSCAKAKSKVLISGKKGLIAGGEVKAGEEISAITIGSHMGTNTKLEVGIDPDIKKKLNDIKNEITETENKLDGLKKTIELLNKQSKIAKLSQDKQEIFVKSVKAYEVLKERHGSLTLELNIIESKINTMTKGKIHALKTMYPGVKATILNTTRQLYDELANCTLYLKEGEVMIGPYEK</sequence>
<proteinExistence type="predicted"/>
<dbReference type="InterPro" id="IPR038247">
    <property type="entry name" value="Jag_N_dom_sf"/>
</dbReference>
<dbReference type="RefSeq" id="WP_132847623.1">
    <property type="nucleotide sequence ID" value="NZ_CP058648.1"/>
</dbReference>
<name>A0A4R2TSJ5_9FIRM</name>
<dbReference type="InterPro" id="IPR046866">
    <property type="entry name" value="FapA_N"/>
</dbReference>
<comment type="caution">
    <text evidence="3">The sequence shown here is derived from an EMBL/GenBank/DDBJ whole genome shotgun (WGS) entry which is preliminary data.</text>
</comment>
<dbReference type="InterPro" id="IPR005646">
    <property type="entry name" value="FapA"/>
</dbReference>
<dbReference type="Pfam" id="PF14804">
    <property type="entry name" value="Jag_N"/>
    <property type="match status" value="1"/>
</dbReference>
<reference evidence="3 4" key="1">
    <citation type="submission" date="2019-03" db="EMBL/GenBank/DDBJ databases">
        <title>Genomic Encyclopedia of Type Strains, Phase IV (KMG-IV): sequencing the most valuable type-strain genomes for metagenomic binning, comparative biology and taxonomic classification.</title>
        <authorList>
            <person name="Goeker M."/>
        </authorList>
    </citation>
    <scope>NUCLEOTIDE SEQUENCE [LARGE SCALE GENOMIC DNA]</scope>
    <source>
        <strain evidence="3 4">DSM 100013</strain>
    </source>
</reference>
<dbReference type="SMART" id="SM01245">
    <property type="entry name" value="Jag_N"/>
    <property type="match status" value="1"/>
</dbReference>